<dbReference type="GO" id="GO:0046872">
    <property type="term" value="F:metal ion binding"/>
    <property type="evidence" value="ECO:0007669"/>
    <property type="project" value="UniProtKB-KW"/>
</dbReference>
<evidence type="ECO:0000256" key="1">
    <source>
        <dbReference type="ARBA" id="ARBA00022723"/>
    </source>
</evidence>
<dbReference type="GO" id="GO:0005737">
    <property type="term" value="C:cytoplasm"/>
    <property type="evidence" value="ECO:0007669"/>
    <property type="project" value="TreeGrafter"/>
</dbReference>
<dbReference type="PANTHER" id="PTHR42909:SF1">
    <property type="entry name" value="CARBOHYDRATE KINASE PFKB DOMAIN-CONTAINING PROTEIN"/>
    <property type="match status" value="1"/>
</dbReference>
<organism evidence="8 9">
    <name type="scientific">Nannochloropsis salina CCMP1776</name>
    <dbReference type="NCBI Taxonomy" id="1027361"/>
    <lineage>
        <taxon>Eukaryota</taxon>
        <taxon>Sar</taxon>
        <taxon>Stramenopiles</taxon>
        <taxon>Ochrophyta</taxon>
        <taxon>Eustigmatophyceae</taxon>
        <taxon>Eustigmatales</taxon>
        <taxon>Monodopsidaceae</taxon>
        <taxon>Microchloropsis</taxon>
        <taxon>Microchloropsis salina</taxon>
    </lineage>
</organism>
<keyword evidence="4" id="KW-0456">Lyase</keyword>
<feature type="compositionally biased region" description="Low complexity" evidence="6">
    <location>
        <begin position="403"/>
        <end position="412"/>
    </location>
</feature>
<dbReference type="PANTHER" id="PTHR42909">
    <property type="entry name" value="ZGC:136858"/>
    <property type="match status" value="1"/>
</dbReference>
<dbReference type="Pfam" id="PF04227">
    <property type="entry name" value="Indigoidine_A"/>
    <property type="match status" value="1"/>
</dbReference>
<dbReference type="InterPro" id="IPR007342">
    <property type="entry name" value="PsuG"/>
</dbReference>
<dbReference type="EMBL" id="SDOX01000005">
    <property type="protein sequence ID" value="TFJ87443.1"/>
    <property type="molecule type" value="Genomic_DNA"/>
</dbReference>
<evidence type="ECO:0000313" key="8">
    <source>
        <dbReference type="EMBL" id="TFJ87443.1"/>
    </source>
</evidence>
<evidence type="ECO:0000259" key="7">
    <source>
        <dbReference type="Pfam" id="PF00294"/>
    </source>
</evidence>
<sequence>MPRLYRPSFRHVQGMRIPWHRAIARYASLPRGLRLSSAVQAALAAHKPVVALESTIITHGMPFPTNLQTAREVEKIVSAGGATPATIAVMDGHCCVGLSPSQLEALAREGPERAIKCSRRDLSWALMTRSWGATTVASTLHIAHLAGIRVFVTGGVGGVHRGAEETLDISADLMELGRVPNMAVVCAGVKSILDIEKTLEVLETQGVPVVGYRTDTFPAFFTPDSGLGAPSRVDSPEEVAGMLVASLSARLPGSILVAVPNPAPAEASATQGAIDEALHAAETMGLRGQAVTPFLLERVNKATGGASLRANIELVKNNARVGTEIAVAIAAQEEGGMSGNGGGRGIGAMEGREGGREAAGMAEQRLSLPSTRLSKPTASPPSRTPSFPPRVLVVGGAVMDVVGSPGSDSGDSWTGGGEKHPRSLDAHLERLEPGSSTPGRVRQKEGGVARNVAEGLARLGVPTAFLSVVAQDPAGAALASSLRALAPPLLLECGHEDVLLHQALGPGHRTASCLVALDGGGELVAAVADMAIFRDYLTPERVVAGLETAAVLAGARKGGEMEPSAGAPQASLDPHAAPLLVVSDGNLSIAAFRALAHACASRGLPLLFEPTSVSKACLPLQAGALHHTSLITPNLKELGRLAHSIREGRREGAKEGDMAWERLEQDVVAVFGKGSSGERLEREVVARLQADVEVVLGAMADEGEGSVGREKEGENSSASPGWMGEKHVLVTMGPRGLVWASRRREDGGEAVQEGGPGGCRGAKAKRGAIEMRYFAVPGATPVKRMVNCTGAGDTFVAGLVAALVRGSERGMGWAVAVGLAAARESVQVEEAVPRHMTWEGLTGARWGG</sequence>
<feature type="region of interest" description="Disordered" evidence="6">
    <location>
        <begin position="702"/>
        <end position="722"/>
    </location>
</feature>
<feature type="region of interest" description="Disordered" evidence="6">
    <location>
        <begin position="403"/>
        <end position="422"/>
    </location>
</feature>
<feature type="domain" description="Carbohydrate kinase PfkB" evidence="7">
    <location>
        <begin position="429"/>
        <end position="484"/>
    </location>
</feature>
<accession>A0A4D9DBM3</accession>
<feature type="region of interest" description="Disordered" evidence="6">
    <location>
        <begin position="335"/>
        <end position="389"/>
    </location>
</feature>
<dbReference type="Pfam" id="PF00294">
    <property type="entry name" value="PfkB"/>
    <property type="match status" value="2"/>
</dbReference>
<reference evidence="8 9" key="1">
    <citation type="submission" date="2019-01" db="EMBL/GenBank/DDBJ databases">
        <title>Nuclear Genome Assembly of the Microalgal Biofuel strain Nannochloropsis salina CCMP1776.</title>
        <authorList>
            <person name="Hovde B."/>
        </authorList>
    </citation>
    <scope>NUCLEOTIDE SEQUENCE [LARGE SCALE GENOMIC DNA]</scope>
    <source>
        <strain evidence="8 9">CCMP1776</strain>
    </source>
</reference>
<evidence type="ECO:0000256" key="4">
    <source>
        <dbReference type="ARBA" id="ARBA00023239"/>
    </source>
</evidence>
<keyword evidence="9" id="KW-1185">Reference proteome</keyword>
<comment type="caution">
    <text evidence="8">The sequence shown here is derived from an EMBL/GenBank/DDBJ whole genome shotgun (WGS) entry which is preliminary data.</text>
</comment>
<gene>
    <name evidence="8" type="ORF">NSK_000797</name>
</gene>
<feature type="domain" description="Carbohydrate kinase PfkB" evidence="7">
    <location>
        <begin position="779"/>
        <end position="831"/>
    </location>
</feature>
<dbReference type="InterPro" id="IPR011611">
    <property type="entry name" value="PfkB_dom"/>
</dbReference>
<name>A0A4D9DBM3_9STRA</name>
<evidence type="ECO:0000313" key="9">
    <source>
        <dbReference type="Proteomes" id="UP000355283"/>
    </source>
</evidence>
<evidence type="ECO:0000256" key="2">
    <source>
        <dbReference type="ARBA" id="ARBA00022801"/>
    </source>
</evidence>
<dbReference type="GO" id="GO:0016798">
    <property type="term" value="F:hydrolase activity, acting on glycosyl bonds"/>
    <property type="evidence" value="ECO:0007669"/>
    <property type="project" value="UniProtKB-KW"/>
</dbReference>
<feature type="compositionally biased region" description="Pro residues" evidence="6">
    <location>
        <begin position="378"/>
        <end position="388"/>
    </location>
</feature>
<proteinExistence type="inferred from homology"/>
<keyword evidence="1" id="KW-0479">Metal-binding</keyword>
<dbReference type="Gene3D" id="3.40.1190.20">
    <property type="match status" value="1"/>
</dbReference>
<dbReference type="AlphaFoldDB" id="A0A4D9DBM3"/>
<protein>
    <recommendedName>
        <fullName evidence="7">Carbohydrate kinase PfkB domain-containing protein</fullName>
    </recommendedName>
</protein>
<keyword evidence="2" id="KW-0378">Hydrolase</keyword>
<keyword evidence="5" id="KW-0326">Glycosidase</keyword>
<dbReference type="InterPro" id="IPR029056">
    <property type="entry name" value="Ribokinase-like"/>
</dbReference>
<dbReference type="Gene3D" id="3.40.1790.10">
    <property type="entry name" value="Indigoidine synthase domain"/>
    <property type="match status" value="1"/>
</dbReference>
<dbReference type="Proteomes" id="UP000355283">
    <property type="component" value="Unassembled WGS sequence"/>
</dbReference>
<keyword evidence="3" id="KW-0464">Manganese</keyword>
<evidence type="ECO:0000256" key="3">
    <source>
        <dbReference type="ARBA" id="ARBA00023211"/>
    </source>
</evidence>
<dbReference type="OrthoDB" id="198885at2759"/>
<dbReference type="InterPro" id="IPR022830">
    <property type="entry name" value="Indigdn_synthA-like"/>
</dbReference>
<dbReference type="HAMAP" id="MF_01876">
    <property type="entry name" value="PsiMP_glycosidase"/>
    <property type="match status" value="1"/>
</dbReference>
<evidence type="ECO:0000256" key="6">
    <source>
        <dbReference type="SAM" id="MobiDB-lite"/>
    </source>
</evidence>
<evidence type="ECO:0000256" key="5">
    <source>
        <dbReference type="ARBA" id="ARBA00023295"/>
    </source>
</evidence>
<dbReference type="GO" id="GO:0004730">
    <property type="term" value="F:pseudouridylate synthase activity"/>
    <property type="evidence" value="ECO:0007669"/>
    <property type="project" value="InterPro"/>
</dbReference>
<feature type="compositionally biased region" description="Gly residues" evidence="6">
    <location>
        <begin position="336"/>
        <end position="348"/>
    </location>
</feature>
<dbReference type="SUPFAM" id="SSF110581">
    <property type="entry name" value="Indigoidine synthase A-like"/>
    <property type="match status" value="1"/>
</dbReference>
<dbReference type="SUPFAM" id="SSF53613">
    <property type="entry name" value="Ribokinase-like"/>
    <property type="match status" value="1"/>
</dbReference>